<accession>A0ABY4YZK1</accession>
<name>A0ABY4YZK1_9MICO</name>
<dbReference type="InterPro" id="IPR017439">
    <property type="entry name" value="Amidohydrolase"/>
</dbReference>
<dbReference type="PIRSF" id="PIRSF005962">
    <property type="entry name" value="Pept_M20D_amidohydro"/>
    <property type="match status" value="1"/>
</dbReference>
<keyword evidence="3" id="KW-1185">Reference proteome</keyword>
<reference evidence="2" key="1">
    <citation type="submission" date="2022-06" db="EMBL/GenBank/DDBJ databases">
        <title>Ornithinimicrobium HY1793.</title>
        <authorList>
            <person name="Huang Y."/>
        </authorList>
    </citation>
    <scope>NUCLEOTIDE SEQUENCE</scope>
    <source>
        <strain evidence="2">HY1793</strain>
    </source>
</reference>
<sequence length="392" mass="40558">MVADVESRRQALLTLRRDLHSHPEVSWQEHRTTSVVMERLEAAGVRVRAMAGSGAIADVGAADPRVRIALRADLDALPVEEVTGLPFASRQQGVCHACGHDVHTVAVLGAGLALASLQDQLESRGIGVRLIFQPAEESIPGGAHKVVEGGWVEGVDRILAVHCDPSIDVGTIGLKVGPITAASDSVHVTLSGRGGHTSRPHLTQDLTFALGKVVTDVPAALSRRLDPRSGTALVWGAVRAGSVANVIPSRGECVGTLRMLDSETWATTGPLIEEIVHAVVSPYGVTAEVRHIKGVPPVDNDPAAISAMTAAASAVLGPAAVVPTKQSLGGEDLGWLLADVPGAMARLGTRTPGGATHELHQGDLVVDEESVLIGAKFLAASLLNSVGADGLV</sequence>
<protein>
    <submittedName>
        <fullName evidence="2">Amidohydrolase</fullName>
    </submittedName>
</protein>
<feature type="domain" description="Peptidase M20 dimerisation" evidence="1">
    <location>
        <begin position="185"/>
        <end position="277"/>
    </location>
</feature>
<dbReference type="SUPFAM" id="SSF55031">
    <property type="entry name" value="Bacterial exopeptidase dimerisation domain"/>
    <property type="match status" value="1"/>
</dbReference>
<evidence type="ECO:0000313" key="2">
    <source>
        <dbReference type="EMBL" id="USQ82209.1"/>
    </source>
</evidence>
<dbReference type="EMBL" id="CP099489">
    <property type="protein sequence ID" value="USQ82209.1"/>
    <property type="molecule type" value="Genomic_DNA"/>
</dbReference>
<dbReference type="InterPro" id="IPR002933">
    <property type="entry name" value="Peptidase_M20"/>
</dbReference>
<dbReference type="NCBIfam" id="TIGR01891">
    <property type="entry name" value="amidohydrolases"/>
    <property type="match status" value="1"/>
</dbReference>
<dbReference type="Pfam" id="PF01546">
    <property type="entry name" value="Peptidase_M20"/>
    <property type="match status" value="1"/>
</dbReference>
<evidence type="ECO:0000259" key="1">
    <source>
        <dbReference type="Pfam" id="PF07687"/>
    </source>
</evidence>
<dbReference type="PANTHER" id="PTHR11014:SF63">
    <property type="entry name" value="METALLOPEPTIDASE, PUTATIVE (AFU_ORTHOLOGUE AFUA_6G09600)-RELATED"/>
    <property type="match status" value="1"/>
</dbReference>
<organism evidence="2 3">
    <name type="scientific">Ornithinimicrobium faecis</name>
    <dbReference type="NCBI Taxonomy" id="2934158"/>
    <lineage>
        <taxon>Bacteria</taxon>
        <taxon>Bacillati</taxon>
        <taxon>Actinomycetota</taxon>
        <taxon>Actinomycetes</taxon>
        <taxon>Micrococcales</taxon>
        <taxon>Ornithinimicrobiaceae</taxon>
        <taxon>Ornithinimicrobium</taxon>
    </lineage>
</organism>
<dbReference type="Proteomes" id="UP001056455">
    <property type="component" value="Chromosome"/>
</dbReference>
<evidence type="ECO:0000313" key="3">
    <source>
        <dbReference type="Proteomes" id="UP001056455"/>
    </source>
</evidence>
<dbReference type="Gene3D" id="3.30.70.360">
    <property type="match status" value="1"/>
</dbReference>
<proteinExistence type="predicted"/>
<dbReference type="Gene3D" id="3.40.630.10">
    <property type="entry name" value="Zn peptidases"/>
    <property type="match status" value="1"/>
</dbReference>
<dbReference type="Pfam" id="PF07687">
    <property type="entry name" value="M20_dimer"/>
    <property type="match status" value="1"/>
</dbReference>
<dbReference type="InterPro" id="IPR011650">
    <property type="entry name" value="Peptidase_M20_dimer"/>
</dbReference>
<dbReference type="SUPFAM" id="SSF53187">
    <property type="entry name" value="Zn-dependent exopeptidases"/>
    <property type="match status" value="1"/>
</dbReference>
<dbReference type="PANTHER" id="PTHR11014">
    <property type="entry name" value="PEPTIDASE M20 FAMILY MEMBER"/>
    <property type="match status" value="1"/>
</dbReference>
<dbReference type="InterPro" id="IPR036264">
    <property type="entry name" value="Bact_exopeptidase_dim_dom"/>
</dbReference>
<gene>
    <name evidence="2" type="ORF">NF556_14255</name>
</gene>